<evidence type="ECO:0000313" key="3">
    <source>
        <dbReference type="EMBL" id="EAU82175.2"/>
    </source>
</evidence>
<dbReference type="RefSeq" id="XP_001839654.2">
    <property type="nucleotide sequence ID" value="XM_001839602.2"/>
</dbReference>
<gene>
    <name evidence="3" type="ORF">CC1G_11365</name>
</gene>
<organism evidence="3 4">
    <name type="scientific">Coprinopsis cinerea (strain Okayama-7 / 130 / ATCC MYA-4618 / FGSC 9003)</name>
    <name type="common">Inky cap fungus</name>
    <name type="synonym">Hormographiella aspergillata</name>
    <dbReference type="NCBI Taxonomy" id="240176"/>
    <lineage>
        <taxon>Eukaryota</taxon>
        <taxon>Fungi</taxon>
        <taxon>Dikarya</taxon>
        <taxon>Basidiomycota</taxon>
        <taxon>Agaricomycotina</taxon>
        <taxon>Agaricomycetes</taxon>
        <taxon>Agaricomycetidae</taxon>
        <taxon>Agaricales</taxon>
        <taxon>Agaricineae</taxon>
        <taxon>Psathyrellaceae</taxon>
        <taxon>Coprinopsis</taxon>
    </lineage>
</organism>
<dbReference type="VEuPathDB" id="FungiDB:CC1G_11365"/>
<feature type="region of interest" description="Disordered" evidence="1">
    <location>
        <begin position="199"/>
        <end position="218"/>
    </location>
</feature>
<dbReference type="OrthoDB" id="2593559at2759"/>
<feature type="domain" description="DUF7330" evidence="2">
    <location>
        <begin position="115"/>
        <end position="289"/>
    </location>
</feature>
<accession>A8P8X2</accession>
<protein>
    <recommendedName>
        <fullName evidence="2">DUF7330 domain-containing protein</fullName>
    </recommendedName>
</protein>
<dbReference type="GeneID" id="6016272"/>
<reference evidence="3 4" key="1">
    <citation type="journal article" date="2010" name="Proc. Natl. Acad. Sci. U.S.A.">
        <title>Insights into evolution of multicellular fungi from the assembled chromosomes of the mushroom Coprinopsis cinerea (Coprinus cinereus).</title>
        <authorList>
            <person name="Stajich J.E."/>
            <person name="Wilke S.K."/>
            <person name="Ahren D."/>
            <person name="Au C.H."/>
            <person name="Birren B.W."/>
            <person name="Borodovsky M."/>
            <person name="Burns C."/>
            <person name="Canback B."/>
            <person name="Casselton L.A."/>
            <person name="Cheng C.K."/>
            <person name="Deng J."/>
            <person name="Dietrich F.S."/>
            <person name="Fargo D.C."/>
            <person name="Farman M.L."/>
            <person name="Gathman A.C."/>
            <person name="Goldberg J."/>
            <person name="Guigo R."/>
            <person name="Hoegger P.J."/>
            <person name="Hooker J.B."/>
            <person name="Huggins A."/>
            <person name="James T.Y."/>
            <person name="Kamada T."/>
            <person name="Kilaru S."/>
            <person name="Kodira C."/>
            <person name="Kues U."/>
            <person name="Kupfer D."/>
            <person name="Kwan H.S."/>
            <person name="Lomsadze A."/>
            <person name="Li W."/>
            <person name="Lilly W.W."/>
            <person name="Ma L.J."/>
            <person name="Mackey A.J."/>
            <person name="Manning G."/>
            <person name="Martin F."/>
            <person name="Muraguchi H."/>
            <person name="Natvig D.O."/>
            <person name="Palmerini H."/>
            <person name="Ramesh M.A."/>
            <person name="Rehmeyer C.J."/>
            <person name="Roe B.A."/>
            <person name="Shenoy N."/>
            <person name="Stanke M."/>
            <person name="Ter-Hovhannisyan V."/>
            <person name="Tunlid A."/>
            <person name="Velagapudi R."/>
            <person name="Vision T.J."/>
            <person name="Zeng Q."/>
            <person name="Zolan M.E."/>
            <person name="Pukkila P.J."/>
        </authorList>
    </citation>
    <scope>NUCLEOTIDE SEQUENCE [LARGE SCALE GENOMIC DNA]</scope>
    <source>
        <strain evidence="4">Okayama-7 / 130 / ATCC MYA-4618 / FGSC 9003</strain>
    </source>
</reference>
<evidence type="ECO:0000313" key="4">
    <source>
        <dbReference type="Proteomes" id="UP000001861"/>
    </source>
</evidence>
<dbReference type="KEGG" id="cci:CC1G_11365"/>
<proteinExistence type="predicted"/>
<name>A8P8X2_COPC7</name>
<feature type="region of interest" description="Disordered" evidence="1">
    <location>
        <begin position="141"/>
        <end position="172"/>
    </location>
</feature>
<dbReference type="InterPro" id="IPR055754">
    <property type="entry name" value="DUF7330"/>
</dbReference>
<dbReference type="Proteomes" id="UP000001861">
    <property type="component" value="Unassembled WGS sequence"/>
</dbReference>
<evidence type="ECO:0000256" key="1">
    <source>
        <dbReference type="SAM" id="MobiDB-lite"/>
    </source>
</evidence>
<dbReference type="HOGENOM" id="CLU_729616_0_0_1"/>
<dbReference type="InParanoid" id="A8P8X2"/>
<dbReference type="Pfam" id="PF24016">
    <property type="entry name" value="DUF7330"/>
    <property type="match status" value="1"/>
</dbReference>
<dbReference type="EMBL" id="AACS02000011">
    <property type="protein sequence ID" value="EAU82175.2"/>
    <property type="molecule type" value="Genomic_DNA"/>
</dbReference>
<sequence>MSYNQSGWHNPYDGYSPNEQFGAAGHDANRPDSAYQLAPAYYDTNVRHLSPPSSTLLDTVTNSSNYQSTLTSYQNVYPRYQDILVNEGRNPTNHVSITRQAVTSGSRLLRLFYPKPKIVETFFIDPHLKVPDGVLKAVKSGSFGRGEGDEHHGQLQGSNGRRQNRQSKQRKNVKLQLIDGKMDVSICLISDDDPLSASRLRKTTSTTSNAPEPRPPFLLRARCTSEPLEGRHDQDVTGTPALLSTSPITLYLPRNIDQHLWLSPGIRSTSRVMHEDTLRRGYFLGDVPDVDEGVEDIMEEGEDGEDRTVVEGRSQVRPVHHRRMSSRTTTSASVLGDGEEWLGDKVELDVEDGIIRVLFEDERLEGVGKWSSKGWRVIL</sequence>
<keyword evidence="4" id="KW-1185">Reference proteome</keyword>
<comment type="caution">
    <text evidence="3">The sequence shown here is derived from an EMBL/GenBank/DDBJ whole genome shotgun (WGS) entry which is preliminary data.</text>
</comment>
<evidence type="ECO:0000259" key="2">
    <source>
        <dbReference type="Pfam" id="PF24016"/>
    </source>
</evidence>
<dbReference type="AlphaFoldDB" id="A8P8X2"/>
<feature type="compositionally biased region" description="Basic residues" evidence="1">
    <location>
        <begin position="162"/>
        <end position="172"/>
    </location>
</feature>
<feature type="region of interest" description="Disordered" evidence="1">
    <location>
        <begin position="1"/>
        <end position="29"/>
    </location>
</feature>